<evidence type="ECO:0000313" key="9">
    <source>
        <dbReference type="EMBL" id="KAB7496218.1"/>
    </source>
</evidence>
<feature type="transmembrane region" description="Helical" evidence="8">
    <location>
        <begin position="189"/>
        <end position="208"/>
    </location>
</feature>
<dbReference type="PANTHER" id="PTHR11662">
    <property type="entry name" value="SOLUTE CARRIER FAMILY 17"/>
    <property type="match status" value="1"/>
</dbReference>
<proteinExistence type="predicted"/>
<gene>
    <name evidence="9" type="primary">Picot_4</name>
    <name evidence="9" type="ORF">Anas_07564</name>
</gene>
<evidence type="ECO:0000256" key="1">
    <source>
        <dbReference type="ARBA" id="ARBA00004141"/>
    </source>
</evidence>
<evidence type="ECO:0000256" key="6">
    <source>
        <dbReference type="ARBA" id="ARBA00023136"/>
    </source>
</evidence>
<evidence type="ECO:0000256" key="2">
    <source>
        <dbReference type="ARBA" id="ARBA00022448"/>
    </source>
</evidence>
<keyword evidence="3 8" id="KW-0812">Transmembrane</keyword>
<dbReference type="InterPro" id="IPR036259">
    <property type="entry name" value="MFS_trans_sf"/>
</dbReference>
<dbReference type="FunFam" id="1.20.1250.20:FF:000003">
    <property type="entry name" value="Solute carrier family 17 member 3"/>
    <property type="match status" value="1"/>
</dbReference>
<dbReference type="PANTHER" id="PTHR11662:SF399">
    <property type="entry name" value="FI19708P1-RELATED"/>
    <property type="match status" value="1"/>
</dbReference>
<evidence type="ECO:0000256" key="5">
    <source>
        <dbReference type="ARBA" id="ARBA00022989"/>
    </source>
</evidence>
<feature type="transmembrane region" description="Helical" evidence="8">
    <location>
        <begin position="283"/>
        <end position="304"/>
    </location>
</feature>
<feature type="transmembrane region" description="Helical" evidence="8">
    <location>
        <begin position="155"/>
        <end position="177"/>
    </location>
</feature>
<organism evidence="9 10">
    <name type="scientific">Armadillidium nasatum</name>
    <dbReference type="NCBI Taxonomy" id="96803"/>
    <lineage>
        <taxon>Eukaryota</taxon>
        <taxon>Metazoa</taxon>
        <taxon>Ecdysozoa</taxon>
        <taxon>Arthropoda</taxon>
        <taxon>Crustacea</taxon>
        <taxon>Multicrustacea</taxon>
        <taxon>Malacostraca</taxon>
        <taxon>Eumalacostraca</taxon>
        <taxon>Peracarida</taxon>
        <taxon>Isopoda</taxon>
        <taxon>Oniscidea</taxon>
        <taxon>Crinocheta</taxon>
        <taxon>Armadillidiidae</taxon>
        <taxon>Armadillidium</taxon>
    </lineage>
</organism>
<feature type="transmembrane region" description="Helical" evidence="8">
    <location>
        <begin position="214"/>
        <end position="234"/>
    </location>
</feature>
<dbReference type="SUPFAM" id="SSF103473">
    <property type="entry name" value="MFS general substrate transporter"/>
    <property type="match status" value="1"/>
</dbReference>
<keyword evidence="2" id="KW-0813">Transport</keyword>
<keyword evidence="6 8" id="KW-0472">Membrane</keyword>
<dbReference type="InterPro" id="IPR011701">
    <property type="entry name" value="MFS"/>
</dbReference>
<reference evidence="9 10" key="1">
    <citation type="journal article" date="2019" name="PLoS Biol.">
        <title>Sex chromosomes control vertical transmission of feminizing Wolbachia symbionts in an isopod.</title>
        <authorList>
            <person name="Becking T."/>
            <person name="Chebbi M.A."/>
            <person name="Giraud I."/>
            <person name="Moumen B."/>
            <person name="Laverre T."/>
            <person name="Caubet Y."/>
            <person name="Peccoud J."/>
            <person name="Gilbert C."/>
            <person name="Cordaux R."/>
        </authorList>
    </citation>
    <scope>NUCLEOTIDE SEQUENCE [LARGE SCALE GENOMIC DNA]</scope>
    <source>
        <strain evidence="9">ANa2</strain>
        <tissue evidence="9">Whole body excluding digestive tract and cuticle</tissue>
    </source>
</reference>
<evidence type="ECO:0000256" key="3">
    <source>
        <dbReference type="ARBA" id="ARBA00022692"/>
    </source>
</evidence>
<sequence length="331" mass="37057">MKLFCESEKFEKGIQLSPVNEHVIKATRMGTVVSMALSGWLCSSEYLGGWPSVFYVFGTLGLIWGVLWFILIRESPKLHPRISDKELKYILKGCPVSTEQVPVPWISMITSKYFWSISASHFGIAWSSLTLLTQLPTYLDTILHIKMENNGLLSALPFLASWVFTIVFSFFLNTLVTKNVIALVTMRRIAMVFGGYFPSIIIISLCFIDCNKNLALAIFIIIGICLGCPFSGVMNSHADIAPRFSGTFMGLTNTIASCPGFISPLLASYITNENHTISAWNKVFIIYSAISIVTTTIYISCITTKIQPWNEPKKEDNKEIKKNDCPKEEKS</sequence>
<dbReference type="OrthoDB" id="6374807at2759"/>
<name>A0A5N5SQZ9_9CRUS</name>
<dbReference type="EMBL" id="SEYY01021611">
    <property type="protein sequence ID" value="KAB7496218.1"/>
    <property type="molecule type" value="Genomic_DNA"/>
</dbReference>
<dbReference type="GO" id="GO:0015293">
    <property type="term" value="F:symporter activity"/>
    <property type="evidence" value="ECO:0007669"/>
    <property type="project" value="UniProtKB-KW"/>
</dbReference>
<protein>
    <submittedName>
        <fullName evidence="9">Putative inorganic phosphate cotransporter</fullName>
    </submittedName>
</protein>
<dbReference type="GO" id="GO:0006820">
    <property type="term" value="P:monoatomic anion transport"/>
    <property type="evidence" value="ECO:0007669"/>
    <property type="project" value="TreeGrafter"/>
</dbReference>
<dbReference type="InterPro" id="IPR050382">
    <property type="entry name" value="MFS_Na/Anion_cotransporter"/>
</dbReference>
<feature type="transmembrane region" description="Helical" evidence="8">
    <location>
        <begin position="53"/>
        <end position="72"/>
    </location>
</feature>
<dbReference type="Pfam" id="PF07690">
    <property type="entry name" value="MFS_1"/>
    <property type="match status" value="1"/>
</dbReference>
<evidence type="ECO:0000256" key="7">
    <source>
        <dbReference type="SAM" id="MobiDB-lite"/>
    </source>
</evidence>
<evidence type="ECO:0000313" key="10">
    <source>
        <dbReference type="Proteomes" id="UP000326759"/>
    </source>
</evidence>
<keyword evidence="5 8" id="KW-1133">Transmembrane helix</keyword>
<dbReference type="GO" id="GO:0016020">
    <property type="term" value="C:membrane"/>
    <property type="evidence" value="ECO:0007669"/>
    <property type="project" value="UniProtKB-SubCell"/>
</dbReference>
<keyword evidence="10" id="KW-1185">Reference proteome</keyword>
<comment type="subcellular location">
    <subcellularLocation>
        <location evidence="1">Membrane</location>
        <topology evidence="1">Multi-pass membrane protein</topology>
    </subcellularLocation>
</comment>
<feature type="transmembrane region" description="Helical" evidence="8">
    <location>
        <begin position="246"/>
        <end position="271"/>
    </location>
</feature>
<dbReference type="Gene3D" id="1.20.1250.20">
    <property type="entry name" value="MFS general substrate transporter like domains"/>
    <property type="match status" value="2"/>
</dbReference>
<dbReference type="Proteomes" id="UP000326759">
    <property type="component" value="Unassembled WGS sequence"/>
</dbReference>
<dbReference type="AlphaFoldDB" id="A0A5N5SQZ9"/>
<keyword evidence="4" id="KW-0769">Symport</keyword>
<comment type="caution">
    <text evidence="9">The sequence shown here is derived from an EMBL/GenBank/DDBJ whole genome shotgun (WGS) entry which is preliminary data.</text>
</comment>
<feature type="region of interest" description="Disordered" evidence="7">
    <location>
        <begin position="312"/>
        <end position="331"/>
    </location>
</feature>
<accession>A0A5N5SQZ9</accession>
<evidence type="ECO:0000256" key="4">
    <source>
        <dbReference type="ARBA" id="ARBA00022847"/>
    </source>
</evidence>
<evidence type="ECO:0000256" key="8">
    <source>
        <dbReference type="SAM" id="Phobius"/>
    </source>
</evidence>